<reference evidence="1" key="1">
    <citation type="journal article" date="2021" name="Proc. Natl. Acad. Sci. U.S.A.">
        <title>A Catalog of Tens of Thousands of Viruses from Human Metagenomes Reveals Hidden Associations with Chronic Diseases.</title>
        <authorList>
            <person name="Tisza M.J."/>
            <person name="Buck C.B."/>
        </authorList>
    </citation>
    <scope>NUCLEOTIDE SEQUENCE</scope>
    <source>
        <strain evidence="1">CtNHj22</strain>
    </source>
</reference>
<sequence>MKSTPECVILEKIKLALSLGIDVDKLLKEAMQNVE</sequence>
<protein>
    <submittedName>
        <fullName evidence="1">Uncharacterized protein</fullName>
    </submittedName>
</protein>
<evidence type="ECO:0000313" key="1">
    <source>
        <dbReference type="EMBL" id="DAG05572.1"/>
    </source>
</evidence>
<dbReference type="EMBL" id="BK016261">
    <property type="protein sequence ID" value="DAG05572.1"/>
    <property type="molecule type" value="Genomic_DNA"/>
</dbReference>
<name>A0A8S5VFR5_9CAUD</name>
<proteinExistence type="predicted"/>
<organism evidence="1">
    <name type="scientific">Siphoviridae sp. ctNHj22</name>
    <dbReference type="NCBI Taxonomy" id="2825468"/>
    <lineage>
        <taxon>Viruses</taxon>
        <taxon>Duplodnaviria</taxon>
        <taxon>Heunggongvirae</taxon>
        <taxon>Uroviricota</taxon>
        <taxon>Caudoviricetes</taxon>
    </lineage>
</organism>
<accession>A0A8S5VFR5</accession>